<dbReference type="AlphaFoldDB" id="A0A6H0Y540"/>
<feature type="binding site" evidence="17">
    <location>
        <position position="314"/>
    </location>
    <ligand>
        <name>ATP</name>
        <dbReference type="ChEBI" id="CHEBI:30616"/>
    </ligand>
</feature>
<dbReference type="InterPro" id="IPR036043">
    <property type="entry name" value="Phosphoglycerate_kinase_sf"/>
</dbReference>
<protein>
    <recommendedName>
        <fullName evidence="7 18">Phosphoglycerate kinase</fullName>
        <ecNumber evidence="6 18">2.7.2.3</ecNumber>
    </recommendedName>
</protein>
<dbReference type="GO" id="GO:0006094">
    <property type="term" value="P:gluconeogenesis"/>
    <property type="evidence" value="ECO:0007669"/>
    <property type="project" value="TreeGrafter"/>
</dbReference>
<evidence type="ECO:0000256" key="8">
    <source>
        <dbReference type="ARBA" id="ARBA00022679"/>
    </source>
</evidence>
<evidence type="ECO:0000256" key="18">
    <source>
        <dbReference type="RuleBase" id="RU000532"/>
    </source>
</evidence>
<dbReference type="InterPro" id="IPR015911">
    <property type="entry name" value="Phosphoglycerate_kinase_CS"/>
</dbReference>
<dbReference type="OrthoDB" id="275353at2759"/>
<keyword evidence="14" id="KW-0324">Glycolysis</keyword>
<evidence type="ECO:0000256" key="3">
    <source>
        <dbReference type="ARBA" id="ARBA00004838"/>
    </source>
</evidence>
<evidence type="ECO:0000256" key="2">
    <source>
        <dbReference type="ARBA" id="ARBA00001946"/>
    </source>
</evidence>
<feature type="binding site" evidence="16">
    <location>
        <begin position="66"/>
        <end position="69"/>
    </location>
    <ligand>
        <name>substrate</name>
    </ligand>
</feature>
<evidence type="ECO:0000313" key="21">
    <source>
        <dbReference type="Proteomes" id="UP000503462"/>
    </source>
</evidence>
<feature type="binding site" evidence="17">
    <location>
        <begin position="374"/>
        <end position="377"/>
    </location>
    <ligand>
        <name>ATP</name>
        <dbReference type="ChEBI" id="CHEBI:30616"/>
    </ligand>
</feature>
<organism evidence="20 21">
    <name type="scientific">Peltaster fructicola</name>
    <dbReference type="NCBI Taxonomy" id="286661"/>
    <lineage>
        <taxon>Eukaryota</taxon>
        <taxon>Fungi</taxon>
        <taxon>Dikarya</taxon>
        <taxon>Ascomycota</taxon>
        <taxon>Pezizomycotina</taxon>
        <taxon>Dothideomycetes</taxon>
        <taxon>Dothideomycetes incertae sedis</taxon>
        <taxon>Peltaster</taxon>
    </lineage>
</organism>
<keyword evidence="13" id="KW-0460">Magnesium</keyword>
<dbReference type="GO" id="GO:0043531">
    <property type="term" value="F:ADP binding"/>
    <property type="evidence" value="ECO:0007669"/>
    <property type="project" value="TreeGrafter"/>
</dbReference>
<dbReference type="InterPro" id="IPR001576">
    <property type="entry name" value="Phosphoglycerate_kinase"/>
</dbReference>
<dbReference type="HAMAP" id="MF_00145">
    <property type="entry name" value="Phosphoglyc_kinase"/>
    <property type="match status" value="1"/>
</dbReference>
<evidence type="ECO:0000256" key="16">
    <source>
        <dbReference type="PIRSR" id="PIRSR000724-1"/>
    </source>
</evidence>
<keyword evidence="10" id="KW-0547">Nucleotide-binding</keyword>
<keyword evidence="12 17" id="KW-0067">ATP-binding</keyword>
<dbReference type="PANTHER" id="PTHR11406:SF0">
    <property type="entry name" value="PHOSPHOGLYCERATE KINASE"/>
    <property type="match status" value="1"/>
</dbReference>
<dbReference type="FunFam" id="3.40.50.1260:FF:000019">
    <property type="entry name" value="Phosphoglycerate kinase 1"/>
    <property type="match status" value="1"/>
</dbReference>
<evidence type="ECO:0000256" key="7">
    <source>
        <dbReference type="ARBA" id="ARBA00016471"/>
    </source>
</evidence>
<dbReference type="EC" id="2.7.2.3" evidence="6 18"/>
<keyword evidence="8 18" id="KW-0808">Transferase</keyword>
<sequence length="418" mass="44704">MSLSNKLSITDVDLKGKRVLIRVDFNVPLDKETNSKITNNQRIVGALPTIKYARDNGAKAVILMSHLGRPDGKVNSKYSLKPVVAELEKLLDTKVAFVDDCVGPEVEKVVNGTNNGGVVLLENLRFHIEEEGSSKDKDGNKTKADKSDVEKFRKGLTALGDVYVNDAFGTAHRAHSSMVGVDLPQKASGFLMKKELDYFAQALEDPTRPFLAILGGAKVSDKIQLIDNLLDKVNSLIITGGMAFTFKKTDGISIGSSLFDEEGSKKVPGILEKAKKNNVEIILPVDYVTADKFSADANVGHATDKEGIPEGWMGLDVGEESVKLYKQAIDKAKTILWNGPPGVFEMDKFANGTKKTMDAAVQGAQSGKIVIIGGGDTATVAAKYGVEDKLSHVSTGGGASLELLEGKDLPGVVALSSK</sequence>
<comment type="catalytic activity">
    <reaction evidence="1 18">
        <text>(2R)-3-phosphoglycerate + ATP = (2R)-3-phospho-glyceroyl phosphate + ADP</text>
        <dbReference type="Rhea" id="RHEA:14801"/>
        <dbReference type="ChEBI" id="CHEBI:30616"/>
        <dbReference type="ChEBI" id="CHEBI:57604"/>
        <dbReference type="ChEBI" id="CHEBI:58272"/>
        <dbReference type="ChEBI" id="CHEBI:456216"/>
        <dbReference type="EC" id="2.7.2.3"/>
    </reaction>
</comment>
<dbReference type="Gene3D" id="3.40.50.1260">
    <property type="entry name" value="Phosphoglycerate kinase, N-terminal domain"/>
    <property type="match status" value="3"/>
</dbReference>
<dbReference type="PRINTS" id="PR00477">
    <property type="entry name" value="PHGLYCKINASE"/>
</dbReference>
<evidence type="ECO:0000256" key="1">
    <source>
        <dbReference type="ARBA" id="ARBA00000642"/>
    </source>
</evidence>
<dbReference type="PROSITE" id="PS00111">
    <property type="entry name" value="PGLYCERATE_KINASE"/>
    <property type="match status" value="1"/>
</dbReference>
<evidence type="ECO:0000256" key="4">
    <source>
        <dbReference type="ARBA" id="ARBA00008982"/>
    </source>
</evidence>
<feature type="binding site" evidence="16">
    <location>
        <position position="125"/>
    </location>
    <ligand>
        <name>(2R)-3-phosphoglycerate</name>
        <dbReference type="ChEBI" id="CHEBI:58272"/>
    </ligand>
</feature>
<dbReference type="GO" id="GO:0006096">
    <property type="term" value="P:glycolytic process"/>
    <property type="evidence" value="ECO:0007669"/>
    <property type="project" value="UniProtKB-KW"/>
</dbReference>
<evidence type="ECO:0000256" key="11">
    <source>
        <dbReference type="ARBA" id="ARBA00022777"/>
    </source>
</evidence>
<accession>A0A6H0Y540</accession>
<comment type="similarity">
    <text evidence="4 18">Belongs to the phosphoglycerate kinase family.</text>
</comment>
<evidence type="ECO:0000256" key="10">
    <source>
        <dbReference type="ARBA" id="ARBA00022741"/>
    </source>
</evidence>
<reference evidence="20 21" key="1">
    <citation type="journal article" date="2016" name="Sci. Rep.">
        <title>Peltaster fructicola genome reveals evolution from an invasive phytopathogen to an ectophytic parasite.</title>
        <authorList>
            <person name="Xu C."/>
            <person name="Chen H."/>
            <person name="Gleason M.L."/>
            <person name="Xu J.R."/>
            <person name="Liu H."/>
            <person name="Zhang R."/>
            <person name="Sun G."/>
        </authorList>
    </citation>
    <scope>NUCLEOTIDE SEQUENCE [LARGE SCALE GENOMIC DNA]</scope>
    <source>
        <strain evidence="20 21">LNHT1506</strain>
    </source>
</reference>
<feature type="binding site" evidence="16">
    <location>
        <begin position="24"/>
        <end position="26"/>
    </location>
    <ligand>
        <name>substrate</name>
    </ligand>
</feature>
<evidence type="ECO:0000256" key="6">
    <source>
        <dbReference type="ARBA" id="ARBA00013061"/>
    </source>
</evidence>
<evidence type="ECO:0000256" key="14">
    <source>
        <dbReference type="ARBA" id="ARBA00023152"/>
    </source>
</evidence>
<gene>
    <name evidence="20" type="ORF">AMS68_007466</name>
</gene>
<evidence type="ECO:0000256" key="19">
    <source>
        <dbReference type="RuleBase" id="RU000696"/>
    </source>
</evidence>
<dbReference type="FunFam" id="3.40.50.1260:FF:000003">
    <property type="entry name" value="Phosphoglycerate kinase"/>
    <property type="match status" value="1"/>
</dbReference>
<evidence type="ECO:0000256" key="17">
    <source>
        <dbReference type="PIRSR" id="PIRSR000724-2"/>
    </source>
</evidence>
<dbReference type="Pfam" id="PF00162">
    <property type="entry name" value="PGK"/>
    <property type="match status" value="1"/>
</dbReference>
<comment type="cofactor">
    <cofactor evidence="2">
        <name>Mg(2+)</name>
        <dbReference type="ChEBI" id="CHEBI:18420"/>
    </cofactor>
</comment>
<comment type="subunit">
    <text evidence="5 19">Monomer.</text>
</comment>
<dbReference type="InterPro" id="IPR015824">
    <property type="entry name" value="Phosphoglycerate_kinase_N"/>
</dbReference>
<evidence type="ECO:0000256" key="9">
    <source>
        <dbReference type="ARBA" id="ARBA00022723"/>
    </source>
</evidence>
<dbReference type="SUPFAM" id="SSF53748">
    <property type="entry name" value="Phosphoglycerate kinase"/>
    <property type="match status" value="1"/>
</dbReference>
<dbReference type="PANTHER" id="PTHR11406">
    <property type="entry name" value="PHOSPHOGLYCERATE KINASE"/>
    <property type="match status" value="1"/>
</dbReference>
<dbReference type="PIRSF" id="PIRSF000724">
    <property type="entry name" value="Pgk"/>
    <property type="match status" value="1"/>
</dbReference>
<evidence type="ECO:0000256" key="12">
    <source>
        <dbReference type="ARBA" id="ARBA00022840"/>
    </source>
</evidence>
<dbReference type="GO" id="GO:0005829">
    <property type="term" value="C:cytosol"/>
    <property type="evidence" value="ECO:0007669"/>
    <property type="project" value="TreeGrafter"/>
</dbReference>
<dbReference type="GO" id="GO:0005524">
    <property type="term" value="F:ATP binding"/>
    <property type="evidence" value="ECO:0007669"/>
    <property type="project" value="UniProtKB-KW"/>
</dbReference>
<feature type="binding site" evidence="17">
    <location>
        <position position="345"/>
    </location>
    <ligand>
        <name>ATP</name>
        <dbReference type="ChEBI" id="CHEBI:30616"/>
    </ligand>
</feature>
<dbReference type="Proteomes" id="UP000503462">
    <property type="component" value="Chromosome 5"/>
</dbReference>
<evidence type="ECO:0000256" key="5">
    <source>
        <dbReference type="ARBA" id="ARBA00011245"/>
    </source>
</evidence>
<dbReference type="GO" id="GO:0004618">
    <property type="term" value="F:phosphoglycerate kinase activity"/>
    <property type="evidence" value="ECO:0007669"/>
    <property type="project" value="UniProtKB-EC"/>
</dbReference>
<keyword evidence="11 18" id="KW-0418">Kinase</keyword>
<feature type="binding site" evidence="17">
    <location>
        <position position="222"/>
    </location>
    <ligand>
        <name>ATP</name>
        <dbReference type="ChEBI" id="CHEBI:30616"/>
    </ligand>
</feature>
<keyword evidence="21" id="KW-1185">Reference proteome</keyword>
<comment type="pathway">
    <text evidence="3">Carbohydrate degradation; glycolysis; pyruvate from D-glyceraldehyde 3-phosphate: step 2/5.</text>
</comment>
<dbReference type="EMBL" id="CP051143">
    <property type="protein sequence ID" value="QIX01949.1"/>
    <property type="molecule type" value="Genomic_DNA"/>
</dbReference>
<evidence type="ECO:0000256" key="13">
    <source>
        <dbReference type="ARBA" id="ARBA00022842"/>
    </source>
</evidence>
<keyword evidence="9" id="KW-0479">Metal-binding</keyword>
<dbReference type="GO" id="GO:0046872">
    <property type="term" value="F:metal ion binding"/>
    <property type="evidence" value="ECO:0007669"/>
    <property type="project" value="UniProtKB-KW"/>
</dbReference>
<evidence type="ECO:0000313" key="20">
    <source>
        <dbReference type="EMBL" id="QIX01949.1"/>
    </source>
</evidence>
<evidence type="ECO:0000256" key="15">
    <source>
        <dbReference type="ARBA" id="ARBA00049965"/>
    </source>
</evidence>
<comment type="function">
    <text evidence="15">Catalyzes one of the two ATP producing reactions in the glycolytic pathway via the reversible conversion of 1,3-diphosphoglycerate to 3-phosphoglycerate. Both L- and D- forms of purine and pyrimidine nucleotides can be used as substrates, but the activity is much lower on pyrimidines. Negatively regulates the biosynthesis of acetyl-CoA from pyruvate in the mitochondrion.</text>
</comment>
<proteinExistence type="inferred from homology"/>
<feature type="binding site" evidence="16">
    <location>
        <position position="173"/>
    </location>
    <ligand>
        <name>(2R)-3-phosphoglycerate</name>
        <dbReference type="ChEBI" id="CHEBI:58272"/>
    </ligand>
</feature>
<feature type="binding site" evidence="16">
    <location>
        <position position="42"/>
    </location>
    <ligand>
        <name>(2R)-3-phosphoglycerate</name>
        <dbReference type="ChEBI" id="CHEBI:58272"/>
    </ligand>
</feature>
<dbReference type="CDD" id="cd00318">
    <property type="entry name" value="Phosphoglycerate_kinase"/>
    <property type="match status" value="1"/>
</dbReference>
<name>A0A6H0Y540_9PEZI</name>